<reference evidence="11 12" key="1">
    <citation type="submission" date="2017-11" db="EMBL/GenBank/DDBJ databases">
        <title>Evolution of Phototrophy in the Chloroflexi Phylum Driven by Horizontal Gene Transfer.</title>
        <authorList>
            <person name="Ward L.M."/>
            <person name="Hemp J."/>
            <person name="Shih P.M."/>
            <person name="Mcglynn S.E."/>
            <person name="Fischer W."/>
        </authorList>
    </citation>
    <scope>NUCLEOTIDE SEQUENCE [LARGE SCALE GENOMIC DNA]</scope>
    <source>
        <strain evidence="11">JP3_7</strain>
    </source>
</reference>
<dbReference type="InterPro" id="IPR057258">
    <property type="entry name" value="Ribosomal_uS3"/>
</dbReference>
<protein>
    <recommendedName>
        <fullName evidence="7 8">Small ribosomal subunit protein uS3</fullName>
    </recommendedName>
</protein>
<name>A0A2M8QD62_9CHLR</name>
<evidence type="ECO:0000313" key="12">
    <source>
        <dbReference type="Proteomes" id="UP000230790"/>
    </source>
</evidence>
<dbReference type="SMART" id="SM00322">
    <property type="entry name" value="KH"/>
    <property type="match status" value="1"/>
</dbReference>
<dbReference type="NCBIfam" id="TIGR01009">
    <property type="entry name" value="rpsC_bact"/>
    <property type="match status" value="1"/>
</dbReference>
<dbReference type="PROSITE" id="PS50084">
    <property type="entry name" value="KH_TYPE_1"/>
    <property type="match status" value="1"/>
</dbReference>
<evidence type="ECO:0000256" key="9">
    <source>
        <dbReference type="SAM" id="MobiDB-lite"/>
    </source>
</evidence>
<dbReference type="AlphaFoldDB" id="A0A2M8QD62"/>
<comment type="caution">
    <text evidence="11">The sequence shown here is derived from an EMBL/GenBank/DDBJ whole genome shotgun (WGS) entry which is preliminary data.</text>
</comment>
<feature type="domain" description="KH type-2" evidence="10">
    <location>
        <begin position="39"/>
        <end position="110"/>
    </location>
</feature>
<gene>
    <name evidence="8" type="primary">rpsC</name>
    <name evidence="11" type="ORF">CUN48_06940</name>
</gene>
<organism evidence="11 12">
    <name type="scientific">Candidatus Thermofonsia Clade 3 bacterium</name>
    <dbReference type="NCBI Taxonomy" id="2364212"/>
    <lineage>
        <taxon>Bacteria</taxon>
        <taxon>Bacillati</taxon>
        <taxon>Chloroflexota</taxon>
        <taxon>Candidatus Thermofontia</taxon>
        <taxon>Candidatus Thermofonsia Clade 3</taxon>
    </lineage>
</organism>
<evidence type="ECO:0000313" key="11">
    <source>
        <dbReference type="EMBL" id="PJF47734.1"/>
    </source>
</evidence>
<dbReference type="Gene3D" id="3.30.300.20">
    <property type="match status" value="1"/>
</dbReference>
<evidence type="ECO:0000256" key="8">
    <source>
        <dbReference type="HAMAP-Rule" id="MF_01309"/>
    </source>
</evidence>
<evidence type="ECO:0000256" key="5">
    <source>
        <dbReference type="ARBA" id="ARBA00023274"/>
    </source>
</evidence>
<keyword evidence="2 8" id="KW-0699">rRNA-binding</keyword>
<dbReference type="InterPro" id="IPR004044">
    <property type="entry name" value="KH_dom_type_2"/>
</dbReference>
<evidence type="ECO:0000256" key="3">
    <source>
        <dbReference type="ARBA" id="ARBA00022884"/>
    </source>
</evidence>
<dbReference type="InterPro" id="IPR004087">
    <property type="entry name" value="KH_dom"/>
</dbReference>
<dbReference type="PANTHER" id="PTHR11760:SF19">
    <property type="entry name" value="SMALL RIBOSOMAL SUBUNIT PROTEIN US3C"/>
    <property type="match status" value="1"/>
</dbReference>
<dbReference type="GO" id="GO:0003735">
    <property type="term" value="F:structural constituent of ribosome"/>
    <property type="evidence" value="ECO:0007669"/>
    <property type="project" value="InterPro"/>
</dbReference>
<keyword evidence="5 8" id="KW-0687">Ribonucleoprotein</keyword>
<evidence type="ECO:0000259" key="10">
    <source>
        <dbReference type="PROSITE" id="PS50823"/>
    </source>
</evidence>
<keyword evidence="3 8" id="KW-0694">RNA-binding</keyword>
<dbReference type="Pfam" id="PF07650">
    <property type="entry name" value="KH_2"/>
    <property type="match status" value="1"/>
</dbReference>
<dbReference type="GO" id="GO:0019843">
    <property type="term" value="F:rRNA binding"/>
    <property type="evidence" value="ECO:0007669"/>
    <property type="project" value="UniProtKB-UniRule"/>
</dbReference>
<dbReference type="GO" id="GO:0003729">
    <property type="term" value="F:mRNA binding"/>
    <property type="evidence" value="ECO:0007669"/>
    <property type="project" value="UniProtKB-UniRule"/>
</dbReference>
<dbReference type="CDD" id="cd02412">
    <property type="entry name" value="KH-II_30S_S3"/>
    <property type="match status" value="1"/>
</dbReference>
<dbReference type="Gene3D" id="3.30.1140.32">
    <property type="entry name" value="Ribosomal protein S3, C-terminal domain"/>
    <property type="match status" value="1"/>
</dbReference>
<dbReference type="SUPFAM" id="SSF54814">
    <property type="entry name" value="Prokaryotic type KH domain (KH-domain type II)"/>
    <property type="match status" value="1"/>
</dbReference>
<comment type="function">
    <text evidence="6 8">Binds the lower part of the 30S subunit head. Binds mRNA in the 70S ribosome, positioning it for translation.</text>
</comment>
<dbReference type="GO" id="GO:0006412">
    <property type="term" value="P:translation"/>
    <property type="evidence" value="ECO:0007669"/>
    <property type="project" value="UniProtKB-UniRule"/>
</dbReference>
<dbReference type="HAMAP" id="MF_01309_B">
    <property type="entry name" value="Ribosomal_uS3_B"/>
    <property type="match status" value="1"/>
</dbReference>
<dbReference type="InterPro" id="IPR015946">
    <property type="entry name" value="KH_dom-like_a/b"/>
</dbReference>
<evidence type="ECO:0000256" key="7">
    <source>
        <dbReference type="ARBA" id="ARBA00035257"/>
    </source>
</evidence>
<dbReference type="EMBL" id="PGTN01000036">
    <property type="protein sequence ID" value="PJF47734.1"/>
    <property type="molecule type" value="Genomic_DNA"/>
</dbReference>
<evidence type="ECO:0000256" key="1">
    <source>
        <dbReference type="ARBA" id="ARBA00010761"/>
    </source>
</evidence>
<evidence type="ECO:0000256" key="6">
    <source>
        <dbReference type="ARBA" id="ARBA00024998"/>
    </source>
</evidence>
<dbReference type="InterPro" id="IPR005704">
    <property type="entry name" value="Ribosomal_uS3_bac-typ"/>
</dbReference>
<dbReference type="FunFam" id="3.30.300.20:FF:000001">
    <property type="entry name" value="30S ribosomal protein S3"/>
    <property type="match status" value="1"/>
</dbReference>
<keyword evidence="4 8" id="KW-0689">Ribosomal protein</keyword>
<dbReference type="PROSITE" id="PS50823">
    <property type="entry name" value="KH_TYPE_2"/>
    <property type="match status" value="1"/>
</dbReference>
<dbReference type="SUPFAM" id="SSF54821">
    <property type="entry name" value="Ribosomal protein S3 C-terminal domain"/>
    <property type="match status" value="1"/>
</dbReference>
<dbReference type="InterPro" id="IPR009019">
    <property type="entry name" value="KH_sf_prok-type"/>
</dbReference>
<comment type="similarity">
    <text evidence="1 8">Belongs to the universal ribosomal protein uS3 family.</text>
</comment>
<dbReference type="GO" id="GO:0022627">
    <property type="term" value="C:cytosolic small ribosomal subunit"/>
    <property type="evidence" value="ECO:0007669"/>
    <property type="project" value="TreeGrafter"/>
</dbReference>
<sequence>MGRKVHPYGFRLGIIRDWKSRWYAPKREYTKLLLEDMQLREYLRSKMDADNAGVSDITIERFPPNQLHVVVHTARPGVVIGRKGAAVKEIREGIEKMTGKKVKLDIEEIVKPDLVAQLVASNIAQQIERRIPHNRAMKKAIQSAMQRGALGIKIECAGRLNGSDMKRTDKLMEGRVPRNTLRADIDFAKAEADTTYGKIGVKVWIYKGDILPDMPQEELTRPSRTQQQAPRDRRERRGGRGSRRGGEHQTSAAPTAGEASNGAAPASE</sequence>
<dbReference type="Proteomes" id="UP000230790">
    <property type="component" value="Unassembled WGS sequence"/>
</dbReference>
<proteinExistence type="inferred from homology"/>
<accession>A0A2M8QD62</accession>
<evidence type="ECO:0000256" key="2">
    <source>
        <dbReference type="ARBA" id="ARBA00022730"/>
    </source>
</evidence>
<dbReference type="Pfam" id="PF00189">
    <property type="entry name" value="Ribosomal_S3_C"/>
    <property type="match status" value="1"/>
</dbReference>
<dbReference type="InterPro" id="IPR001351">
    <property type="entry name" value="Ribosomal_uS3_C"/>
</dbReference>
<feature type="region of interest" description="Disordered" evidence="9">
    <location>
        <begin position="214"/>
        <end position="268"/>
    </location>
</feature>
<evidence type="ECO:0000256" key="4">
    <source>
        <dbReference type="ARBA" id="ARBA00022980"/>
    </source>
</evidence>
<comment type="subunit">
    <text evidence="8">Part of the 30S ribosomal subunit. Forms a tight complex with proteins S10 and S14.</text>
</comment>
<dbReference type="PANTHER" id="PTHR11760">
    <property type="entry name" value="30S/40S RIBOSOMAL PROTEIN S3"/>
    <property type="match status" value="1"/>
</dbReference>
<dbReference type="InterPro" id="IPR036419">
    <property type="entry name" value="Ribosomal_S3_C_sf"/>
</dbReference>